<dbReference type="Proteomes" id="UP001179361">
    <property type="component" value="Unassembled WGS sequence"/>
</dbReference>
<evidence type="ECO:0000313" key="1">
    <source>
        <dbReference type="EMBL" id="MCD2516431.1"/>
    </source>
</evidence>
<evidence type="ECO:0008006" key="3">
    <source>
        <dbReference type="Google" id="ProtNLM"/>
    </source>
</evidence>
<dbReference type="Gene3D" id="3.60.10.10">
    <property type="entry name" value="Endonuclease/exonuclease/phosphatase"/>
    <property type="match status" value="1"/>
</dbReference>
<sequence>MFKLVTWNIQSGRSPDGATEIDRIIACLDRFCRFDMLCVQEVSTWPDG</sequence>
<dbReference type="SUPFAM" id="SSF56219">
    <property type="entry name" value="DNase I-like"/>
    <property type="match status" value="1"/>
</dbReference>
<organism evidence="1 2">
    <name type="scientific">Massilia phyllostachyos</name>
    <dbReference type="NCBI Taxonomy" id="2898585"/>
    <lineage>
        <taxon>Bacteria</taxon>
        <taxon>Pseudomonadati</taxon>
        <taxon>Pseudomonadota</taxon>
        <taxon>Betaproteobacteria</taxon>
        <taxon>Burkholderiales</taxon>
        <taxon>Oxalobacteraceae</taxon>
        <taxon>Telluria group</taxon>
        <taxon>Massilia</taxon>
    </lineage>
</organism>
<dbReference type="RefSeq" id="WP_231057749.1">
    <property type="nucleotide sequence ID" value="NZ_JAJNOC010000002.1"/>
</dbReference>
<reference evidence="1" key="1">
    <citation type="submission" date="2021-11" db="EMBL/GenBank/DDBJ databases">
        <title>The complete genome of Massilia sp sp. G4R7.</title>
        <authorList>
            <person name="Liu L."/>
            <person name="Yue J."/>
            <person name="Yuan J."/>
            <person name="Yang F."/>
            <person name="Li L."/>
        </authorList>
    </citation>
    <scope>NUCLEOTIDE SEQUENCE</scope>
    <source>
        <strain evidence="1">G4R7</strain>
    </source>
</reference>
<protein>
    <recommendedName>
        <fullName evidence="3">Endonuclease</fullName>
    </recommendedName>
</protein>
<dbReference type="InterPro" id="IPR036691">
    <property type="entry name" value="Endo/exonu/phosph_ase_sf"/>
</dbReference>
<name>A0ABS8Q3V9_9BURK</name>
<comment type="caution">
    <text evidence="1">The sequence shown here is derived from an EMBL/GenBank/DDBJ whole genome shotgun (WGS) entry which is preliminary data.</text>
</comment>
<evidence type="ECO:0000313" key="2">
    <source>
        <dbReference type="Proteomes" id="UP001179361"/>
    </source>
</evidence>
<dbReference type="EMBL" id="JAJNOC010000002">
    <property type="protein sequence ID" value="MCD2516431.1"/>
    <property type="molecule type" value="Genomic_DNA"/>
</dbReference>
<proteinExistence type="predicted"/>
<accession>A0ABS8Q3V9</accession>
<gene>
    <name evidence="1" type="ORF">LQ564_08920</name>
</gene>
<keyword evidence="2" id="KW-1185">Reference proteome</keyword>